<evidence type="ECO:0000313" key="1">
    <source>
        <dbReference type="EMBL" id="QCQ57787.1"/>
    </source>
</evidence>
<name>A0A4P8N4Q5_9CAUD</name>
<reference evidence="1 2" key="1">
    <citation type="submission" date="2019-04" db="EMBL/GenBank/DDBJ databases">
        <title>Bacillus phage vB_BtS_B83 previously designated as a plasmid may represent new Siphoviridae genus.</title>
        <authorList>
            <person name="Piligrimova E."/>
            <person name="Kazantseva O."/>
            <person name="Zagorodny V."/>
            <person name="Shadrin A."/>
        </authorList>
    </citation>
    <scope>NUCLEOTIDE SEQUENCE [LARGE SCALE GENOMIC DNA]</scope>
</reference>
<dbReference type="Proteomes" id="UP000302244">
    <property type="component" value="Segment"/>
</dbReference>
<dbReference type="EMBL" id="MK759918">
    <property type="protein sequence ID" value="QCQ57787.1"/>
    <property type="molecule type" value="Genomic_DNA"/>
</dbReference>
<proteinExistence type="predicted"/>
<accession>A0A4P8N4Q5</accession>
<protein>
    <submittedName>
        <fullName evidence="1">Uncharacterized protein</fullName>
    </submittedName>
</protein>
<keyword evidence="2" id="KW-1185">Reference proteome</keyword>
<evidence type="ECO:0000313" key="2">
    <source>
        <dbReference type="Proteomes" id="UP000302244"/>
    </source>
</evidence>
<sequence>MKLHFYCPNCDRENLLDLKNKSFSCDCGKEYTLVMGMNRCVIYKNNKKTKWVRE</sequence>
<organism evidence="1 2">
    <name type="scientific">Bacillus phage vB_BtS_B83</name>
    <dbReference type="NCBI Taxonomy" id="2565501"/>
    <lineage>
        <taxon>Viruses</taxon>
        <taxon>Duplodnaviria</taxon>
        <taxon>Heunggongvirae</taxon>
        <taxon>Uroviricota</taxon>
        <taxon>Caudoviricetes</taxon>
        <taxon>Skryabinvirinae</taxon>
        <taxon>Pushchinovirus</taxon>
        <taxon>Pushchinovirus B83</taxon>
    </lineage>
</organism>
<gene>
    <name evidence="1" type="ORF">B83_gp07</name>
</gene>